<keyword evidence="5" id="KW-0804">Transcription</keyword>
<evidence type="ECO:0000313" key="7">
    <source>
        <dbReference type="EMBL" id="CEG08315.1"/>
    </source>
</evidence>
<dbReference type="EMBL" id="CCAZ020000001">
    <property type="protein sequence ID" value="CEG08315.1"/>
    <property type="molecule type" value="Genomic_DNA"/>
</dbReference>
<dbReference type="Pfam" id="PF03466">
    <property type="entry name" value="LysR_substrate"/>
    <property type="match status" value="1"/>
</dbReference>
<dbReference type="GO" id="GO:0000976">
    <property type="term" value="F:transcription cis-regulatory region binding"/>
    <property type="evidence" value="ECO:0007669"/>
    <property type="project" value="TreeGrafter"/>
</dbReference>
<dbReference type="InterPro" id="IPR005119">
    <property type="entry name" value="LysR_subst-bd"/>
</dbReference>
<dbReference type="SUPFAM" id="SSF46785">
    <property type="entry name" value="Winged helix' DNA-binding domain"/>
    <property type="match status" value="1"/>
</dbReference>
<dbReference type="InterPro" id="IPR036390">
    <property type="entry name" value="WH_DNA-bd_sf"/>
</dbReference>
<dbReference type="Pfam" id="PF00126">
    <property type="entry name" value="HTH_1"/>
    <property type="match status" value="1"/>
</dbReference>
<dbReference type="OrthoDB" id="9815174at2"/>
<sequence length="298" mass="32608">MNTNDLVAFVAVVETGSIVAASARLNLTQPGVTRRVQNLEDMLGVELLDRQSKPLKPTTAGREAYEQGRRVLRTLDDLKSGVAADGVVRGEFRLGITPYLSEAGLSVPLDRLRAQFPSLSLRVISGWSLEQTERVGRNELDAAAICLPDGVAPPEELECDDLGTQAVIFVVPRDMKVPKTIGLPDLSRLPWVINHDGCGFRRALKRRFDAAHLPFQIAVEAIDPELRLSLVARGMGIGLATPAALKRSPFRSKLKIVKVENFEPAVRAWVVHRPPAGRLAAPIEAFRDALALELHEAR</sequence>
<dbReference type="PANTHER" id="PTHR30126:SF39">
    <property type="entry name" value="HTH-TYPE TRANSCRIPTIONAL REGULATOR CYSL"/>
    <property type="match status" value="1"/>
</dbReference>
<dbReference type="Proteomes" id="UP000035762">
    <property type="component" value="Unassembled WGS sequence"/>
</dbReference>
<gene>
    <name evidence="7" type="primary">cysL_1</name>
    <name evidence="7" type="ORF">BN961_01729</name>
</gene>
<accession>A0A090MLL0</accession>
<evidence type="ECO:0000256" key="1">
    <source>
        <dbReference type="ARBA" id="ARBA00003502"/>
    </source>
</evidence>
<feature type="domain" description="HTH lysR-type" evidence="6">
    <location>
        <begin position="1"/>
        <end position="58"/>
    </location>
</feature>
<dbReference type="AlphaFoldDB" id="A0A090MLL0"/>
<dbReference type="InterPro" id="IPR000847">
    <property type="entry name" value="LysR_HTH_N"/>
</dbReference>
<dbReference type="PROSITE" id="PS50931">
    <property type="entry name" value="HTH_LYSR"/>
    <property type="match status" value="1"/>
</dbReference>
<dbReference type="InterPro" id="IPR036388">
    <property type="entry name" value="WH-like_DNA-bd_sf"/>
</dbReference>
<reference evidence="7 8" key="1">
    <citation type="journal article" date="2014" name="Genome Announc.">
        <title>Genome Sequence of Afipia felis Strain 76713, Isolated in Hospital Water Using an Amoeba Co-Culture Procedure.</title>
        <authorList>
            <person name="Benamar S."/>
            <person name="La Scola B."/>
            <person name="Croce O."/>
        </authorList>
    </citation>
    <scope>NUCLEOTIDE SEQUENCE [LARGE SCALE GENOMIC DNA]</scope>
    <source>
        <strain evidence="7 8">76713</strain>
    </source>
</reference>
<comment type="caution">
    <text evidence="7">The sequence shown here is derived from an EMBL/GenBank/DDBJ whole genome shotgun (WGS) entry which is preliminary data.</text>
</comment>
<dbReference type="GO" id="GO:0003700">
    <property type="term" value="F:DNA-binding transcription factor activity"/>
    <property type="evidence" value="ECO:0007669"/>
    <property type="project" value="InterPro"/>
</dbReference>
<keyword evidence="4" id="KW-0238">DNA-binding</keyword>
<dbReference type="RefSeq" id="WP_048756252.1">
    <property type="nucleotide sequence ID" value="NZ_CCAZ020000001.1"/>
</dbReference>
<comment type="function">
    <text evidence="1">NodD regulates the expression of the nodABCFE genes which encode other nodulation proteins. NodD is also a negative regulator of its own expression. Binds flavonoids as inducers.</text>
</comment>
<protein>
    <submittedName>
        <fullName evidence="7">CysJI operon transcriptional activator</fullName>
    </submittedName>
</protein>
<dbReference type="CDD" id="cd05466">
    <property type="entry name" value="PBP2_LTTR_substrate"/>
    <property type="match status" value="1"/>
</dbReference>
<dbReference type="FunFam" id="1.10.10.10:FF:000001">
    <property type="entry name" value="LysR family transcriptional regulator"/>
    <property type="match status" value="1"/>
</dbReference>
<evidence type="ECO:0000256" key="5">
    <source>
        <dbReference type="ARBA" id="ARBA00023163"/>
    </source>
</evidence>
<dbReference type="SUPFAM" id="SSF53850">
    <property type="entry name" value="Periplasmic binding protein-like II"/>
    <property type="match status" value="1"/>
</dbReference>
<dbReference type="PANTHER" id="PTHR30126">
    <property type="entry name" value="HTH-TYPE TRANSCRIPTIONAL REGULATOR"/>
    <property type="match status" value="1"/>
</dbReference>
<keyword evidence="8" id="KW-1185">Reference proteome</keyword>
<dbReference type="Gene3D" id="3.40.190.290">
    <property type="match status" value="1"/>
</dbReference>
<name>A0A090MLL0_AFIFE</name>
<evidence type="ECO:0000256" key="3">
    <source>
        <dbReference type="ARBA" id="ARBA00023015"/>
    </source>
</evidence>
<keyword evidence="3" id="KW-0805">Transcription regulation</keyword>
<evidence type="ECO:0000313" key="8">
    <source>
        <dbReference type="Proteomes" id="UP000035762"/>
    </source>
</evidence>
<proteinExistence type="inferred from homology"/>
<evidence type="ECO:0000256" key="2">
    <source>
        <dbReference type="ARBA" id="ARBA00009437"/>
    </source>
</evidence>
<evidence type="ECO:0000256" key="4">
    <source>
        <dbReference type="ARBA" id="ARBA00023125"/>
    </source>
</evidence>
<dbReference type="PRINTS" id="PR00039">
    <property type="entry name" value="HTHLYSR"/>
</dbReference>
<dbReference type="STRING" id="1035.BN961_01729"/>
<comment type="similarity">
    <text evidence="2">Belongs to the LysR transcriptional regulatory family.</text>
</comment>
<organism evidence="7 8">
    <name type="scientific">Afipia felis</name>
    <name type="common">Cat scratch disease bacillus</name>
    <dbReference type="NCBI Taxonomy" id="1035"/>
    <lineage>
        <taxon>Bacteria</taxon>
        <taxon>Pseudomonadati</taxon>
        <taxon>Pseudomonadota</taxon>
        <taxon>Alphaproteobacteria</taxon>
        <taxon>Hyphomicrobiales</taxon>
        <taxon>Nitrobacteraceae</taxon>
        <taxon>Afipia</taxon>
    </lineage>
</organism>
<evidence type="ECO:0000259" key="6">
    <source>
        <dbReference type="PROSITE" id="PS50931"/>
    </source>
</evidence>
<dbReference type="Gene3D" id="1.10.10.10">
    <property type="entry name" value="Winged helix-like DNA-binding domain superfamily/Winged helix DNA-binding domain"/>
    <property type="match status" value="1"/>
</dbReference>